<feature type="coiled-coil region" evidence="11">
    <location>
        <begin position="899"/>
        <end position="929"/>
    </location>
</feature>
<keyword evidence="15" id="KW-1185">Reference proteome</keyword>
<dbReference type="InterPro" id="IPR044145">
    <property type="entry name" value="IF2_II"/>
</dbReference>
<dbReference type="InterPro" id="IPR053905">
    <property type="entry name" value="EF-G-like_DII"/>
</dbReference>
<feature type="compositionally biased region" description="Basic residues" evidence="12">
    <location>
        <begin position="494"/>
        <end position="504"/>
    </location>
</feature>
<dbReference type="PROSITE" id="PS01176">
    <property type="entry name" value="IF2"/>
    <property type="match status" value="1"/>
</dbReference>
<keyword evidence="4" id="KW-0547">Nucleotide-binding</keyword>
<dbReference type="InterPro" id="IPR000795">
    <property type="entry name" value="T_Tr_GTP-bd_dom"/>
</dbReference>
<dbReference type="FunFam" id="2.40.30.10:FF:000008">
    <property type="entry name" value="Translation initiation factor IF-2"/>
    <property type="match status" value="1"/>
</dbReference>
<dbReference type="SUPFAM" id="SSF50447">
    <property type="entry name" value="Translation proteins"/>
    <property type="match status" value="2"/>
</dbReference>
<feature type="compositionally biased region" description="Polar residues" evidence="12">
    <location>
        <begin position="359"/>
        <end position="370"/>
    </location>
</feature>
<comment type="function">
    <text evidence="9">One of the essential components for the initiation of protein synthesis. Protects formylmethionyl-tRNA from spontaneous hydrolysis and promotes its binding to the 30S ribosomal subunits. Also involved in the hydrolysis of GTP during the formation of the 70S ribosomal complex.</text>
</comment>
<feature type="domain" description="Tr-type G" evidence="13">
    <location>
        <begin position="627"/>
        <end position="795"/>
    </location>
</feature>
<dbReference type="InterPro" id="IPR000178">
    <property type="entry name" value="TF_IF2_bacterial-like"/>
</dbReference>
<organism evidence="14 15">
    <name type="scientific">Tolypocladium capitatum</name>
    <dbReference type="NCBI Taxonomy" id="45235"/>
    <lineage>
        <taxon>Eukaryota</taxon>
        <taxon>Fungi</taxon>
        <taxon>Dikarya</taxon>
        <taxon>Ascomycota</taxon>
        <taxon>Pezizomycotina</taxon>
        <taxon>Sordariomycetes</taxon>
        <taxon>Hypocreomycetidae</taxon>
        <taxon>Hypocreales</taxon>
        <taxon>Ophiocordycipitaceae</taxon>
        <taxon>Tolypocladium</taxon>
    </lineage>
</organism>
<feature type="compositionally biased region" description="Low complexity" evidence="12">
    <location>
        <begin position="186"/>
        <end position="195"/>
    </location>
</feature>
<keyword evidence="11" id="KW-0175">Coiled coil</keyword>
<dbReference type="NCBIfam" id="TIGR00231">
    <property type="entry name" value="small_GTP"/>
    <property type="match status" value="1"/>
</dbReference>
<keyword evidence="8" id="KW-0342">GTP-binding</keyword>
<proteinExistence type="inferred from homology"/>
<dbReference type="HAMAP" id="MF_00100_B">
    <property type="entry name" value="IF_2_B"/>
    <property type="match status" value="1"/>
</dbReference>
<comment type="subcellular location">
    <subcellularLocation>
        <location evidence="1">Mitochondrion</location>
    </subcellularLocation>
</comment>
<feature type="compositionally biased region" description="Basic residues" evidence="12">
    <location>
        <begin position="371"/>
        <end position="381"/>
    </location>
</feature>
<dbReference type="SUPFAM" id="SSF52156">
    <property type="entry name" value="Initiation factor IF2/eIF5b, domain 3"/>
    <property type="match status" value="1"/>
</dbReference>
<feature type="region of interest" description="Disordered" evidence="12">
    <location>
        <begin position="415"/>
        <end position="542"/>
    </location>
</feature>
<evidence type="ECO:0000256" key="9">
    <source>
        <dbReference type="ARBA" id="ARBA00025162"/>
    </source>
</evidence>
<evidence type="ECO:0000256" key="4">
    <source>
        <dbReference type="ARBA" id="ARBA00022741"/>
    </source>
</evidence>
<dbReference type="STRING" id="45235.A0A2K3QPL1"/>
<feature type="compositionally biased region" description="Basic and acidic residues" evidence="12">
    <location>
        <begin position="461"/>
        <end position="474"/>
    </location>
</feature>
<dbReference type="SUPFAM" id="SSF52540">
    <property type="entry name" value="P-loop containing nucleoside triphosphate hydrolases"/>
    <property type="match status" value="1"/>
</dbReference>
<comment type="similarity">
    <text evidence="2">Belongs to the TRAFAC class translation factor GTPase superfamily. Classic translation factor GTPase family. IF-2 subfamily.</text>
</comment>
<name>A0A2K3QPL1_9HYPO</name>
<keyword evidence="5" id="KW-0648">Protein biosynthesis</keyword>
<dbReference type="PROSITE" id="PS51722">
    <property type="entry name" value="G_TR_2"/>
    <property type="match status" value="1"/>
</dbReference>
<feature type="compositionally biased region" description="Basic residues" evidence="12">
    <location>
        <begin position="1"/>
        <end position="17"/>
    </location>
</feature>
<evidence type="ECO:0000256" key="12">
    <source>
        <dbReference type="SAM" id="MobiDB-lite"/>
    </source>
</evidence>
<dbReference type="GO" id="GO:0005739">
    <property type="term" value="C:mitochondrion"/>
    <property type="evidence" value="ECO:0007669"/>
    <property type="project" value="UniProtKB-SubCell"/>
</dbReference>
<dbReference type="EMBL" id="NRSZ01000107">
    <property type="protein sequence ID" value="PNY29476.1"/>
    <property type="molecule type" value="Genomic_DNA"/>
</dbReference>
<gene>
    <name evidence="14" type="ORF">TCAP_00619</name>
</gene>
<dbReference type="Gene3D" id="2.40.30.10">
    <property type="entry name" value="Translation factors"/>
    <property type="match status" value="2"/>
</dbReference>
<evidence type="ECO:0000256" key="11">
    <source>
        <dbReference type="SAM" id="Coils"/>
    </source>
</evidence>
<dbReference type="OrthoDB" id="361630at2759"/>
<dbReference type="GO" id="GO:0005525">
    <property type="term" value="F:GTP binding"/>
    <property type="evidence" value="ECO:0007669"/>
    <property type="project" value="UniProtKB-KW"/>
</dbReference>
<dbReference type="InterPro" id="IPR036925">
    <property type="entry name" value="TIF_IF2_dom3_sf"/>
</dbReference>
<dbReference type="FunFam" id="3.40.50.10050:FF:000001">
    <property type="entry name" value="Translation initiation factor IF-2"/>
    <property type="match status" value="1"/>
</dbReference>
<evidence type="ECO:0000256" key="6">
    <source>
        <dbReference type="ARBA" id="ARBA00022946"/>
    </source>
</evidence>
<keyword evidence="6" id="KW-0809">Transit peptide</keyword>
<feature type="region of interest" description="Disordered" evidence="12">
    <location>
        <begin position="59"/>
        <end position="78"/>
    </location>
</feature>
<dbReference type="Proteomes" id="UP000236621">
    <property type="component" value="Unassembled WGS sequence"/>
</dbReference>
<dbReference type="CDD" id="cd01887">
    <property type="entry name" value="IF2_eIF5B"/>
    <property type="match status" value="1"/>
</dbReference>
<dbReference type="Gene3D" id="3.40.50.10050">
    <property type="entry name" value="Translation initiation factor IF- 2, domain 3"/>
    <property type="match status" value="1"/>
</dbReference>
<evidence type="ECO:0000256" key="2">
    <source>
        <dbReference type="ARBA" id="ARBA00007733"/>
    </source>
</evidence>
<dbReference type="InterPro" id="IPR006847">
    <property type="entry name" value="IF2_N"/>
</dbReference>
<dbReference type="FunFam" id="2.40.30.10:FF:000007">
    <property type="entry name" value="Translation initiation factor IF-2"/>
    <property type="match status" value="1"/>
</dbReference>
<dbReference type="GO" id="GO:0003743">
    <property type="term" value="F:translation initiation factor activity"/>
    <property type="evidence" value="ECO:0007669"/>
    <property type="project" value="UniProtKB-KW"/>
</dbReference>
<dbReference type="AlphaFoldDB" id="A0A2K3QPL1"/>
<dbReference type="Pfam" id="PF04760">
    <property type="entry name" value="IF2_N"/>
    <property type="match status" value="1"/>
</dbReference>
<dbReference type="CDD" id="cd03692">
    <property type="entry name" value="mtIF2_IVc"/>
    <property type="match status" value="1"/>
</dbReference>
<feature type="region of interest" description="Disordered" evidence="12">
    <location>
        <begin position="157"/>
        <end position="398"/>
    </location>
</feature>
<feature type="compositionally biased region" description="Basic and acidic residues" evidence="12">
    <location>
        <begin position="609"/>
        <end position="619"/>
    </location>
</feature>
<protein>
    <recommendedName>
        <fullName evidence="10">Translation initiation factor IF-2, mitochondrial</fullName>
    </recommendedName>
</protein>
<comment type="caution">
    <text evidence="14">The sequence shown here is derived from an EMBL/GenBank/DDBJ whole genome shotgun (WGS) entry which is preliminary data.</text>
</comment>
<dbReference type="PANTHER" id="PTHR43381:SF20">
    <property type="entry name" value="TRANSLATION INITIATION FACTOR IF-2, MITOCHONDRIAL"/>
    <property type="match status" value="1"/>
</dbReference>
<evidence type="ECO:0000256" key="7">
    <source>
        <dbReference type="ARBA" id="ARBA00023128"/>
    </source>
</evidence>
<accession>A0A2K3QPL1</accession>
<dbReference type="Pfam" id="PF00009">
    <property type="entry name" value="GTP_EFTU"/>
    <property type="match status" value="1"/>
</dbReference>
<dbReference type="Pfam" id="PF11987">
    <property type="entry name" value="IF-2"/>
    <property type="match status" value="1"/>
</dbReference>
<dbReference type="InterPro" id="IPR027417">
    <property type="entry name" value="P-loop_NTPase"/>
</dbReference>
<feature type="compositionally biased region" description="Gly residues" evidence="12">
    <location>
        <begin position="174"/>
        <end position="185"/>
    </location>
</feature>
<keyword evidence="3 14" id="KW-0396">Initiation factor</keyword>
<evidence type="ECO:0000256" key="10">
    <source>
        <dbReference type="ARBA" id="ARBA00044200"/>
    </source>
</evidence>
<feature type="compositionally biased region" description="Low complexity" evidence="12">
    <location>
        <begin position="162"/>
        <end position="172"/>
    </location>
</feature>
<evidence type="ECO:0000256" key="8">
    <source>
        <dbReference type="ARBA" id="ARBA00023134"/>
    </source>
</evidence>
<evidence type="ECO:0000256" key="1">
    <source>
        <dbReference type="ARBA" id="ARBA00004173"/>
    </source>
</evidence>
<evidence type="ECO:0000259" key="13">
    <source>
        <dbReference type="PROSITE" id="PS51722"/>
    </source>
</evidence>
<feature type="compositionally biased region" description="Low complexity" evidence="12">
    <location>
        <begin position="382"/>
        <end position="397"/>
    </location>
</feature>
<dbReference type="Gene3D" id="3.40.50.300">
    <property type="entry name" value="P-loop containing nucleotide triphosphate hydrolases"/>
    <property type="match status" value="1"/>
</dbReference>
<feature type="compositionally biased region" description="Low complexity" evidence="12">
    <location>
        <begin position="286"/>
        <end position="305"/>
    </location>
</feature>
<dbReference type="NCBIfam" id="TIGR00487">
    <property type="entry name" value="IF-2"/>
    <property type="match status" value="1"/>
</dbReference>
<dbReference type="PANTHER" id="PTHR43381">
    <property type="entry name" value="TRANSLATION INITIATION FACTOR IF-2-RELATED"/>
    <property type="match status" value="1"/>
</dbReference>
<dbReference type="Pfam" id="PF22042">
    <property type="entry name" value="EF-G_D2"/>
    <property type="match status" value="1"/>
</dbReference>
<reference evidence="14 15" key="1">
    <citation type="submission" date="2017-08" db="EMBL/GenBank/DDBJ databases">
        <title>Harnessing the power of phylogenomics to disentangle the directionality and signatures of interkingdom host jumping in the parasitic fungal genus Tolypocladium.</title>
        <authorList>
            <person name="Quandt C.A."/>
            <person name="Patterson W."/>
            <person name="Spatafora J.W."/>
        </authorList>
    </citation>
    <scope>NUCLEOTIDE SEQUENCE [LARGE SCALE GENOMIC DNA]</scope>
    <source>
        <strain evidence="14 15">CBS 113982</strain>
    </source>
</reference>
<keyword evidence="7" id="KW-0496">Mitochondrion</keyword>
<dbReference type="InterPro" id="IPR023115">
    <property type="entry name" value="TIF_IF2_dom3"/>
</dbReference>
<evidence type="ECO:0000313" key="15">
    <source>
        <dbReference type="Proteomes" id="UP000236621"/>
    </source>
</evidence>
<feature type="compositionally biased region" description="Basic and acidic residues" evidence="12">
    <location>
        <begin position="515"/>
        <end position="531"/>
    </location>
</feature>
<dbReference type="InterPro" id="IPR015760">
    <property type="entry name" value="TIF_IF2"/>
</dbReference>
<dbReference type="GO" id="GO:0003924">
    <property type="term" value="F:GTPase activity"/>
    <property type="evidence" value="ECO:0007669"/>
    <property type="project" value="InterPro"/>
</dbReference>
<dbReference type="InterPro" id="IPR009000">
    <property type="entry name" value="Transl_B-barrel_sf"/>
</dbReference>
<feature type="compositionally biased region" description="Basic and acidic residues" evidence="12">
    <location>
        <begin position="226"/>
        <end position="245"/>
    </location>
</feature>
<evidence type="ECO:0000256" key="5">
    <source>
        <dbReference type="ARBA" id="ARBA00022917"/>
    </source>
</evidence>
<feature type="region of interest" description="Disordered" evidence="12">
    <location>
        <begin position="605"/>
        <end position="630"/>
    </location>
</feature>
<sequence>MEAAGARRRRRHSRTRSTNRGSNRLLVFRSLVAASGGGPSLRRSSRLHLDALAAEKFHSSDQTPAQLHEQAGSGASPVDCLTPRLADFTEMLKARAWKGRGHPFVCASCRQKLSTNTRQLRDRALSNCTGSPRLARTLQHVRLAVLQPRSARHLPTTSLLHNSAGNGNAPRPGGFPGGFAGGAGSSWGSFASGASRPATNLEANDGLLPHEREARQRTTGTPASAKEAEGQSRRDSNKRGPHEAQAKMSRSVLADVFNTNREPRSPPTPKSWSTGTRQSDGSGPQAASSTPPNDSSSSTATGSATSERHSYGKALFNNRKAAHHESPKAAGGGSTKHPGWGSFSSRKAQTPGHGHGHGNESTIWSEITRSSRPKAIPHLKMKAASSSDAVADQSKADGMPVEQDFWGELEARVTGFKGNSKARRENSAIEASPKRLSNKLARTPRDVDAQQLAGASSQDKTTGHKSEAGEEPQKQRRKSRFEMEEEERLEDRRSKKSTKPQKGRRMQEEDDWDDEAMHRWEQRQRREAAKEARKKQALQEEQKAVPIHIPEYISASNLAQALKQRLDQFLKDMDQMGFENVTPDTIMTGDTAALIAMEYGFEPTVDTGSQRDLRPRPTPEDVSALPGRPPVVTIMGHVDHGKTTLLDWLRKSSIAAQEHGGITQHIGAFVVKMSSGKAITFLDTPGHAAFLSMRQRGANVTDIVVLVVAADDSVMPQTMEALKHATAAKVPIIVAINKIDKEDARVDQVKADLSRHGVEIEDFGGDVQVVCVSGKTGLGMDDLEENIVTLSEILDVRAETDGMAEGWILESSVKQNGKAATVLVKRGTLRPGDFIIAGKTWARIRALRNEAGVELLEAPPGTPVEILGWRELPDAGEQVLQSPDEAKAKTAVEYRLEMAEREESSVQLAEQERRQREKAASEAAAAAAKADGVDPSTTGRVEPGILYQNFTVKADVVGSVEAVCGSILELGNHEVQPKILRSSAGQISEYDIDHAAASNSVIVNFNVPILPHIKQRAEEAKVKIMDHSVIYHVVDDAKATLSDLLPMSVTYRVGGEADILQVFPINIKKREFKNIAGCRVRNGAIKRSSRVKVLRKGQVVFDGRIDTLKHVKKDVMEMGKGTECGVGLEGFEGFKVDDQIQAYEEVKEKRTL</sequence>
<evidence type="ECO:0000256" key="3">
    <source>
        <dbReference type="ARBA" id="ARBA00022540"/>
    </source>
</evidence>
<dbReference type="CDD" id="cd03702">
    <property type="entry name" value="IF2_mtIF2_II"/>
    <property type="match status" value="1"/>
</dbReference>
<feature type="compositionally biased region" description="Polar residues" evidence="12">
    <location>
        <begin position="270"/>
        <end position="282"/>
    </location>
</feature>
<feature type="region of interest" description="Disordered" evidence="12">
    <location>
        <begin position="1"/>
        <end position="21"/>
    </location>
</feature>
<dbReference type="InterPro" id="IPR005225">
    <property type="entry name" value="Small_GTP-bd"/>
</dbReference>
<evidence type="ECO:0000313" key="14">
    <source>
        <dbReference type="EMBL" id="PNY29476.1"/>
    </source>
</evidence>
<dbReference type="FunFam" id="3.40.50.300:FF:000019">
    <property type="entry name" value="Translation initiation factor IF-2"/>
    <property type="match status" value="1"/>
</dbReference>